<keyword evidence="4 10" id="KW-0863">Zinc-finger</keyword>
<evidence type="ECO:0000256" key="8">
    <source>
        <dbReference type="ARBA" id="ARBA00023163"/>
    </source>
</evidence>
<comment type="subcellular location">
    <subcellularLocation>
        <location evidence="1">Nucleus</location>
    </subcellularLocation>
</comment>
<keyword evidence="3" id="KW-0677">Repeat</keyword>
<reference evidence="14" key="2">
    <citation type="submission" date="2025-09" db="UniProtKB">
        <authorList>
            <consortium name="Ensembl"/>
        </authorList>
    </citation>
    <scope>IDENTIFICATION</scope>
</reference>
<feature type="repeat" description="MBT" evidence="11">
    <location>
        <begin position="487"/>
        <end position="583"/>
    </location>
</feature>
<sequence length="604" mass="68383">MWRWLLPQPPKDAPCVITMKDSFGIKLEDKTELCTDPATANQPNESKADTTISFEKNGVSESAVCEMCGIPGSRLDFYSRTKRFCSASCSRGFSSSFAPKPNKLMSFPHTSQVKKPIKPTKLNFNKMDARQNLLSPNKSVRPRNTEWSCKVFNWPTYLKNNNCVTSSVNALPHAPMANHWKDVKVGMKVEVLNRDCHQSDRTYWFATVINIFGYYVLLRYEGMQDDSQDFWSNICTLSVHPVSWSNVQRWILAPPASIQHTQSDWNSFMVQRLSGSYTLPAVFHTKVLESLRWKGRLGMRLEVVDKACISQVRIASILDVVGGRICLLYENEFGSTNEKLRLSQKISSKRQTWCHCWSPLIHPLGWARRVGHPIVNDNSSDYSNAVPAEDFYQPKQQDHKDGWKVGMKLEAVHPLNMSDICVATVSKVLHDGYIVIQTNDTYSEGHTLFCYHTSSACLLPAGWCQINKIPLIPPLDRASGDANGDEFSWPKYLEKTGSVAVPAHLFDQSNPCNDLQPCMKIEVADQMEPGLICVATILANPGRLLRIAFDGWESSYDQWIPVDSPEIYPPGWCEMTGYPLQRPQQTEQQHPVKRKEPDGPDTQD</sequence>
<evidence type="ECO:0000256" key="2">
    <source>
        <dbReference type="ARBA" id="ARBA00022723"/>
    </source>
</evidence>
<evidence type="ECO:0000256" key="4">
    <source>
        <dbReference type="ARBA" id="ARBA00022771"/>
    </source>
</evidence>
<evidence type="ECO:0000256" key="10">
    <source>
        <dbReference type="PROSITE-ProRule" id="PRU00367"/>
    </source>
</evidence>
<dbReference type="PROSITE" id="PS51079">
    <property type="entry name" value="MBT"/>
    <property type="match status" value="4"/>
</dbReference>
<dbReference type="GeneTree" id="ENSGT00940000153840"/>
<dbReference type="Gene3D" id="3.30.60.160">
    <property type="match status" value="1"/>
</dbReference>
<feature type="domain" description="FCS-type" evidence="13">
    <location>
        <begin position="56"/>
        <end position="91"/>
    </location>
</feature>
<evidence type="ECO:0000256" key="11">
    <source>
        <dbReference type="PROSITE-ProRule" id="PRU00459"/>
    </source>
</evidence>
<dbReference type="InterPro" id="IPR012313">
    <property type="entry name" value="Znf_FCS"/>
</dbReference>
<evidence type="ECO:0000256" key="6">
    <source>
        <dbReference type="ARBA" id="ARBA00022853"/>
    </source>
</evidence>
<keyword evidence="7" id="KW-0805">Transcription regulation</keyword>
<proteinExistence type="predicted"/>
<dbReference type="InterPro" id="IPR050548">
    <property type="entry name" value="PcG_chromatin_remod_factors"/>
</dbReference>
<dbReference type="GO" id="GO:0042393">
    <property type="term" value="F:histone binding"/>
    <property type="evidence" value="ECO:0007669"/>
    <property type="project" value="TreeGrafter"/>
</dbReference>
<dbReference type="SUPFAM" id="SSF63748">
    <property type="entry name" value="Tudor/PWWP/MBT"/>
    <property type="match status" value="4"/>
</dbReference>
<dbReference type="Gene3D" id="2.30.30.140">
    <property type="match status" value="4"/>
</dbReference>
<feature type="repeat" description="MBT" evidence="11">
    <location>
        <begin position="364"/>
        <end position="474"/>
    </location>
</feature>
<dbReference type="Ensembl" id="ENSEBUT00000011998.1">
    <property type="protein sequence ID" value="ENSEBUP00000011429.1"/>
    <property type="gene ID" value="ENSEBUG00000007330.1"/>
</dbReference>
<feature type="region of interest" description="Disordered" evidence="12">
    <location>
        <begin position="578"/>
        <end position="604"/>
    </location>
</feature>
<dbReference type="GO" id="GO:0008270">
    <property type="term" value="F:zinc ion binding"/>
    <property type="evidence" value="ECO:0007669"/>
    <property type="project" value="UniProtKB-KW"/>
</dbReference>
<dbReference type="OMA" id="WIDEESF"/>
<feature type="repeat" description="MBT" evidence="11">
    <location>
        <begin position="152"/>
        <end position="255"/>
    </location>
</feature>
<dbReference type="GO" id="GO:0006325">
    <property type="term" value="P:chromatin organization"/>
    <property type="evidence" value="ECO:0007669"/>
    <property type="project" value="UniProtKB-KW"/>
</dbReference>
<name>A0A8C4WUB1_EPTBU</name>
<dbReference type="Pfam" id="PF21319">
    <property type="entry name" value="zf-FCS_1"/>
    <property type="match status" value="1"/>
</dbReference>
<dbReference type="PANTHER" id="PTHR12247:SF64">
    <property type="entry name" value="LETHAL(3)MALIGNANT BRAIN TUMOR-LIKE PROTEIN 2"/>
    <property type="match status" value="1"/>
</dbReference>
<reference evidence="14" key="1">
    <citation type="submission" date="2025-08" db="UniProtKB">
        <authorList>
            <consortium name="Ensembl"/>
        </authorList>
    </citation>
    <scope>IDENTIFICATION</scope>
</reference>
<evidence type="ECO:0000256" key="7">
    <source>
        <dbReference type="ARBA" id="ARBA00023015"/>
    </source>
</evidence>
<evidence type="ECO:0000256" key="1">
    <source>
        <dbReference type="ARBA" id="ARBA00004123"/>
    </source>
</evidence>
<evidence type="ECO:0000256" key="12">
    <source>
        <dbReference type="SAM" id="MobiDB-lite"/>
    </source>
</evidence>
<dbReference type="InterPro" id="IPR004092">
    <property type="entry name" value="Mbt"/>
</dbReference>
<keyword evidence="15" id="KW-1185">Reference proteome</keyword>
<evidence type="ECO:0000313" key="14">
    <source>
        <dbReference type="Ensembl" id="ENSEBUP00000011429.1"/>
    </source>
</evidence>
<dbReference type="GO" id="GO:0005634">
    <property type="term" value="C:nucleus"/>
    <property type="evidence" value="ECO:0007669"/>
    <property type="project" value="UniProtKB-SubCell"/>
</dbReference>
<keyword evidence="9" id="KW-0539">Nucleus</keyword>
<keyword evidence="5" id="KW-0862">Zinc</keyword>
<keyword evidence="2" id="KW-0479">Metal-binding</keyword>
<dbReference type="PROSITE" id="PS51024">
    <property type="entry name" value="ZF_FCS"/>
    <property type="match status" value="1"/>
</dbReference>
<dbReference type="AlphaFoldDB" id="A0A8C4WUB1"/>
<dbReference type="PANTHER" id="PTHR12247">
    <property type="entry name" value="POLYCOMB GROUP PROTEIN"/>
    <property type="match status" value="1"/>
</dbReference>
<dbReference type="GO" id="GO:0003682">
    <property type="term" value="F:chromatin binding"/>
    <property type="evidence" value="ECO:0007669"/>
    <property type="project" value="TreeGrafter"/>
</dbReference>
<evidence type="ECO:0000259" key="13">
    <source>
        <dbReference type="PROSITE" id="PS51024"/>
    </source>
</evidence>
<accession>A0A8C4WUB1</accession>
<dbReference type="CDD" id="cd20098">
    <property type="entry name" value="MBT_dSfmbt-like_rpt2"/>
    <property type="match status" value="1"/>
</dbReference>
<feature type="repeat" description="MBT" evidence="11">
    <location>
        <begin position="263"/>
        <end position="363"/>
    </location>
</feature>
<organism evidence="14 15">
    <name type="scientific">Eptatretus burgeri</name>
    <name type="common">Inshore hagfish</name>
    <dbReference type="NCBI Taxonomy" id="7764"/>
    <lineage>
        <taxon>Eukaryota</taxon>
        <taxon>Metazoa</taxon>
        <taxon>Chordata</taxon>
        <taxon>Craniata</taxon>
        <taxon>Vertebrata</taxon>
        <taxon>Cyclostomata</taxon>
        <taxon>Myxini</taxon>
        <taxon>Myxiniformes</taxon>
        <taxon>Myxinidae</taxon>
        <taxon>Eptatretinae</taxon>
        <taxon>Eptatretus</taxon>
    </lineage>
</organism>
<evidence type="ECO:0000256" key="3">
    <source>
        <dbReference type="ARBA" id="ARBA00022737"/>
    </source>
</evidence>
<dbReference type="InterPro" id="IPR038603">
    <property type="entry name" value="Znf_FCS_sf"/>
</dbReference>
<evidence type="ECO:0000256" key="5">
    <source>
        <dbReference type="ARBA" id="ARBA00022833"/>
    </source>
</evidence>
<dbReference type="Pfam" id="PF02820">
    <property type="entry name" value="MBT"/>
    <property type="match status" value="4"/>
</dbReference>
<dbReference type="GO" id="GO:0045892">
    <property type="term" value="P:negative regulation of DNA-templated transcription"/>
    <property type="evidence" value="ECO:0007669"/>
    <property type="project" value="TreeGrafter"/>
</dbReference>
<keyword evidence="6" id="KW-0156">Chromatin regulator</keyword>
<dbReference type="SMART" id="SM00561">
    <property type="entry name" value="MBT"/>
    <property type="match status" value="4"/>
</dbReference>
<evidence type="ECO:0000313" key="15">
    <source>
        <dbReference type="Proteomes" id="UP000694388"/>
    </source>
</evidence>
<keyword evidence="8" id="KW-0804">Transcription</keyword>
<dbReference type="Proteomes" id="UP000694388">
    <property type="component" value="Unplaced"/>
</dbReference>
<protein>
    <submittedName>
        <fullName evidence="14">L3MBTL histone methyl-lysine binding protein 2</fullName>
    </submittedName>
</protein>
<evidence type="ECO:0000256" key="9">
    <source>
        <dbReference type="ARBA" id="ARBA00023242"/>
    </source>
</evidence>